<evidence type="ECO:0000313" key="3">
    <source>
        <dbReference type="EMBL" id="MZZ17444.1"/>
    </source>
</evidence>
<sequence>MQVNARECEAAGLDPKEVRRIAAGLSRYAREAAALGLEIFGGSGTGDLRTEADARRAGLILARLDGSFNGGDGASDYDEDGLLRGES</sequence>
<name>A0A1V0M6F7_PSEAI</name>
<reference evidence="4" key="3">
    <citation type="submission" date="2023-06" db="EMBL/GenBank/DDBJ databases">
        <authorList>
            <consortium name="Clinical and Environmental Microbiology Branch: Whole genome sequencing antimicrobial resistance pathogens in the healthcare setting"/>
        </authorList>
    </citation>
    <scope>NUCLEOTIDE SEQUENCE</scope>
    <source>
        <strain evidence="4">2021CK-01020</strain>
        <plasmid evidence="4">unnamed1</plasmid>
    </source>
</reference>
<geneLocation type="plasmid" evidence="4 5">
    <name>unnamed1</name>
</geneLocation>
<keyword evidence="2" id="KW-0614">Plasmid</keyword>
<evidence type="ECO:0000313" key="2">
    <source>
        <dbReference type="EMBL" id="ARD70477.1"/>
    </source>
</evidence>
<proteinExistence type="predicted"/>
<dbReference type="EMBL" id="KY494864">
    <property type="protein sequence ID" value="ARD70477.1"/>
    <property type="molecule type" value="Genomic_DNA"/>
</dbReference>
<accession>A0A1V0M6F7</accession>
<reference evidence="4" key="4">
    <citation type="submission" date="2023-10" db="EMBL/GenBank/DDBJ databases">
        <title>Pathogen: clinical or host-associated sample.</title>
        <authorList>
            <person name="Hergert J."/>
            <person name="Casey R."/>
            <person name="Wagner J."/>
            <person name="Young E.L."/>
            <person name="Oakeson K.F."/>
        </authorList>
    </citation>
    <scope>NUCLEOTIDE SEQUENCE</scope>
    <source>
        <strain evidence="4">2021CK-01020</strain>
        <plasmid evidence="4">unnamed1</plasmid>
    </source>
</reference>
<protein>
    <submittedName>
        <fullName evidence="2">Uncharacterized protein</fullName>
    </submittedName>
</protein>
<dbReference type="Proteomes" id="UP000644192">
    <property type="component" value="Unassembled WGS sequence"/>
</dbReference>
<evidence type="ECO:0000313" key="4">
    <source>
        <dbReference type="EMBL" id="WOS74444.1"/>
    </source>
</evidence>
<gene>
    <name evidence="3" type="ORF">GUL26_34830</name>
    <name evidence="4" type="ORF">L4V69_02390</name>
</gene>
<evidence type="ECO:0000256" key="1">
    <source>
        <dbReference type="SAM" id="MobiDB-lite"/>
    </source>
</evidence>
<reference evidence="2" key="1">
    <citation type="submission" date="2017-01" db="EMBL/GenBank/DDBJ databases">
        <title>Complete nucleotide sequence of an IncP-2 blaVIM-2-harboring megaplasmid from Pseudomonas aeruginosa.</title>
        <authorList>
            <person name="Botelho J."/>
            <person name="Grosso F."/>
            <person name="Mabrouk A."/>
            <person name="Peixe L."/>
        </authorList>
    </citation>
    <scope>NUCLEOTIDE SEQUENCE</scope>
    <source>
        <strain evidence="2">FFUP_PS_37</strain>
        <plasmid evidence="2">pJB37</plasmid>
    </source>
</reference>
<evidence type="ECO:0000313" key="5">
    <source>
        <dbReference type="Proteomes" id="UP001297540"/>
    </source>
</evidence>
<dbReference type="Proteomes" id="UP001297540">
    <property type="component" value="Plasmid unnamed1"/>
</dbReference>
<organism evidence="2">
    <name type="scientific">Pseudomonas aeruginosa</name>
    <dbReference type="NCBI Taxonomy" id="287"/>
    <lineage>
        <taxon>Bacteria</taxon>
        <taxon>Pseudomonadati</taxon>
        <taxon>Pseudomonadota</taxon>
        <taxon>Gammaproteobacteria</taxon>
        <taxon>Pseudomonadales</taxon>
        <taxon>Pseudomonadaceae</taxon>
        <taxon>Pseudomonas</taxon>
    </lineage>
</organism>
<dbReference type="RefSeq" id="WP_060476988.1">
    <property type="nucleotide sequence ID" value="NZ_BSAL01000001.1"/>
</dbReference>
<dbReference type="EMBL" id="CP136985">
    <property type="protein sequence ID" value="WOS74444.1"/>
    <property type="molecule type" value="Genomic_DNA"/>
</dbReference>
<dbReference type="EMBL" id="WXZT01000049">
    <property type="protein sequence ID" value="MZZ17444.1"/>
    <property type="molecule type" value="Genomic_DNA"/>
</dbReference>
<feature type="region of interest" description="Disordered" evidence="1">
    <location>
        <begin position="66"/>
        <end position="87"/>
    </location>
</feature>
<dbReference type="AlphaFoldDB" id="A0A1V0M6F7"/>
<dbReference type="GeneID" id="93444899"/>
<reference evidence="3" key="2">
    <citation type="submission" date="2020-01" db="EMBL/GenBank/DDBJ databases">
        <title>Bacteria Cultured from War Wounds Associated with the Conflict in Eastern Ukraine.</title>
        <authorList>
            <person name="Snesrud E."/>
            <person name="Galac M.R."/>
            <person name="Mc Gann P."/>
            <person name="Valentine K."/>
            <person name="Viacheslav K."/>
        </authorList>
    </citation>
    <scope>NUCLEOTIDE SEQUENCE</scope>
    <source>
        <strain evidence="3">VNMU148</strain>
    </source>
</reference>
<geneLocation type="plasmid" evidence="2">
    <name>pJB37</name>
</geneLocation>